<dbReference type="Proteomes" id="UP000247702">
    <property type="component" value="Unassembled WGS sequence"/>
</dbReference>
<gene>
    <name evidence="2" type="ORF">RCL2_000463300</name>
    <name evidence="1" type="ORF">RclHR1_00140014</name>
</gene>
<organism evidence="1 3">
    <name type="scientific">Rhizophagus clarus</name>
    <dbReference type="NCBI Taxonomy" id="94130"/>
    <lineage>
        <taxon>Eukaryota</taxon>
        <taxon>Fungi</taxon>
        <taxon>Fungi incertae sedis</taxon>
        <taxon>Mucoromycota</taxon>
        <taxon>Glomeromycotina</taxon>
        <taxon>Glomeromycetes</taxon>
        <taxon>Glomerales</taxon>
        <taxon>Glomeraceae</taxon>
        <taxon>Rhizophagus</taxon>
    </lineage>
</organism>
<evidence type="ECO:0000313" key="1">
    <source>
        <dbReference type="EMBL" id="GBB87510.1"/>
    </source>
</evidence>
<name>A0A2Z6QBG0_9GLOM</name>
<comment type="caution">
    <text evidence="1">The sequence shown here is derived from an EMBL/GenBank/DDBJ whole genome shotgun (WGS) entry which is preliminary data.</text>
</comment>
<reference evidence="1 3" key="1">
    <citation type="submission" date="2017-11" db="EMBL/GenBank/DDBJ databases">
        <title>The genome of Rhizophagus clarus HR1 reveals common genetic basis of auxotrophy among arbuscular mycorrhizal fungi.</title>
        <authorList>
            <person name="Kobayashi Y."/>
        </authorList>
    </citation>
    <scope>NUCLEOTIDE SEQUENCE [LARGE SCALE GENOMIC DNA]</scope>
    <source>
        <strain evidence="1 3">HR1</strain>
    </source>
</reference>
<evidence type="ECO:0000313" key="2">
    <source>
        <dbReference type="EMBL" id="GES77249.1"/>
    </source>
</evidence>
<protein>
    <submittedName>
        <fullName evidence="1">Uncharacterized protein</fullName>
    </submittedName>
</protein>
<sequence length="172" mass="20084">MYSQQYKKTSNISIQTTLNDFLNRANYDIIHQLPYNNNPQALAAKVRIGKRFQRLTGMNLMKRNVKQEAQRLQLHNQYLINLATNKIWNLKTTRSQRQQFVNLANNANNINHNMMRHNETLNRIAQINVPQVTNNQFGDNFFNGTNFNNDSNNQDIQSLILPAGSLRNFESF</sequence>
<dbReference type="EMBL" id="BLAL01000030">
    <property type="protein sequence ID" value="GES77249.1"/>
    <property type="molecule type" value="Genomic_DNA"/>
</dbReference>
<keyword evidence="3" id="KW-1185">Reference proteome</keyword>
<accession>A0A2Z6QBG0</accession>
<dbReference type="EMBL" id="BEXD01000446">
    <property type="protein sequence ID" value="GBB87510.1"/>
    <property type="molecule type" value="Genomic_DNA"/>
</dbReference>
<proteinExistence type="predicted"/>
<dbReference type="Proteomes" id="UP000615446">
    <property type="component" value="Unassembled WGS sequence"/>
</dbReference>
<reference evidence="2" key="2">
    <citation type="submission" date="2019-10" db="EMBL/GenBank/DDBJ databases">
        <title>Conservation and host-specific expression of non-tandemly repeated heterogenous ribosome RNA gene in arbuscular mycorrhizal fungi.</title>
        <authorList>
            <person name="Maeda T."/>
            <person name="Kobayashi Y."/>
            <person name="Nakagawa T."/>
            <person name="Ezawa T."/>
            <person name="Yamaguchi K."/>
            <person name="Bino T."/>
            <person name="Nishimoto Y."/>
            <person name="Shigenobu S."/>
            <person name="Kawaguchi M."/>
        </authorList>
    </citation>
    <scope>NUCLEOTIDE SEQUENCE</scope>
    <source>
        <strain evidence="2">HR1</strain>
    </source>
</reference>
<dbReference type="OrthoDB" id="2387152at2759"/>
<dbReference type="AlphaFoldDB" id="A0A2Z6QBG0"/>
<evidence type="ECO:0000313" key="3">
    <source>
        <dbReference type="Proteomes" id="UP000247702"/>
    </source>
</evidence>